<feature type="domain" description="RNA polymerase sigma factor 70 region 4 type 2" evidence="6">
    <location>
        <begin position="114"/>
        <end position="166"/>
    </location>
</feature>
<dbReference type="InterPro" id="IPR014284">
    <property type="entry name" value="RNA_pol_sigma-70_dom"/>
</dbReference>
<dbReference type="SUPFAM" id="SSF88659">
    <property type="entry name" value="Sigma3 and sigma4 domains of RNA polymerase sigma factors"/>
    <property type="match status" value="1"/>
</dbReference>
<dbReference type="EMBL" id="FQVQ01000007">
    <property type="protein sequence ID" value="SHF36955.1"/>
    <property type="molecule type" value="Genomic_DNA"/>
</dbReference>
<dbReference type="InterPro" id="IPR013324">
    <property type="entry name" value="RNA_pol_sigma_r3/r4-like"/>
</dbReference>
<dbReference type="InterPro" id="IPR039425">
    <property type="entry name" value="RNA_pol_sigma-70-like"/>
</dbReference>
<dbReference type="CDD" id="cd06171">
    <property type="entry name" value="Sigma70_r4"/>
    <property type="match status" value="1"/>
</dbReference>
<sequence length="182" mass="21418">MDLNQIIHGCKNYNPNAQKRLFEIYSKTLFHLSLKYCRSFADAQDNTQDSFITIYHKIHQYRGKGSFEGWMKRIVINHAIDRYRAEIKTVTEDVPAVWLTEEPEIEDPETFPMEALIRMIQELPDQYRLVFSLYEMEHYSHAEIGSLLQISEGTSRSNLSRAKQLLKSKIEQFSLHHKNHGT</sequence>
<dbReference type="GO" id="GO:0003677">
    <property type="term" value="F:DNA binding"/>
    <property type="evidence" value="ECO:0007669"/>
    <property type="project" value="InterPro"/>
</dbReference>
<evidence type="ECO:0000259" key="5">
    <source>
        <dbReference type="Pfam" id="PF04542"/>
    </source>
</evidence>
<proteinExistence type="inferred from homology"/>
<dbReference type="RefSeq" id="WP_073363107.1">
    <property type="nucleotide sequence ID" value="NZ_FQVQ01000007.1"/>
</dbReference>
<evidence type="ECO:0000256" key="3">
    <source>
        <dbReference type="ARBA" id="ARBA00023082"/>
    </source>
</evidence>
<feature type="domain" description="RNA polymerase sigma-70 region 2" evidence="5">
    <location>
        <begin position="21"/>
        <end position="86"/>
    </location>
</feature>
<evidence type="ECO:0000256" key="2">
    <source>
        <dbReference type="ARBA" id="ARBA00023015"/>
    </source>
</evidence>
<protein>
    <submittedName>
        <fullName evidence="7">RNA polymerase sigma-70 factor, ECF subfamily</fullName>
    </submittedName>
</protein>
<dbReference type="Proteomes" id="UP000184147">
    <property type="component" value="Unassembled WGS sequence"/>
</dbReference>
<dbReference type="Pfam" id="PF04542">
    <property type="entry name" value="Sigma70_r2"/>
    <property type="match status" value="1"/>
</dbReference>
<dbReference type="Pfam" id="PF08281">
    <property type="entry name" value="Sigma70_r4_2"/>
    <property type="match status" value="1"/>
</dbReference>
<dbReference type="InterPro" id="IPR036388">
    <property type="entry name" value="WH-like_DNA-bd_sf"/>
</dbReference>
<dbReference type="OrthoDB" id="1056775at2"/>
<name>A0A1M5B3C8_9FLAO</name>
<dbReference type="Gene3D" id="1.10.1740.10">
    <property type="match status" value="1"/>
</dbReference>
<dbReference type="InterPro" id="IPR013325">
    <property type="entry name" value="RNA_pol_sigma_r2"/>
</dbReference>
<keyword evidence="4" id="KW-0804">Transcription</keyword>
<evidence type="ECO:0000313" key="8">
    <source>
        <dbReference type="Proteomes" id="UP000184147"/>
    </source>
</evidence>
<dbReference type="PANTHER" id="PTHR43133">
    <property type="entry name" value="RNA POLYMERASE ECF-TYPE SIGMA FACTO"/>
    <property type="match status" value="1"/>
</dbReference>
<gene>
    <name evidence="7" type="ORF">SAMN05444377_107106</name>
</gene>
<dbReference type="NCBIfam" id="TIGR02937">
    <property type="entry name" value="sigma70-ECF"/>
    <property type="match status" value="1"/>
</dbReference>
<organism evidence="7 8">
    <name type="scientific">Flavobacterium fontis</name>
    <dbReference type="NCBI Taxonomy" id="1124188"/>
    <lineage>
        <taxon>Bacteria</taxon>
        <taxon>Pseudomonadati</taxon>
        <taxon>Bacteroidota</taxon>
        <taxon>Flavobacteriia</taxon>
        <taxon>Flavobacteriales</taxon>
        <taxon>Flavobacteriaceae</taxon>
        <taxon>Flavobacterium</taxon>
    </lineage>
</organism>
<dbReference type="InterPro" id="IPR013249">
    <property type="entry name" value="RNA_pol_sigma70_r4_t2"/>
</dbReference>
<dbReference type="GO" id="GO:0006352">
    <property type="term" value="P:DNA-templated transcription initiation"/>
    <property type="evidence" value="ECO:0007669"/>
    <property type="project" value="InterPro"/>
</dbReference>
<keyword evidence="8" id="KW-1185">Reference proteome</keyword>
<dbReference type="InterPro" id="IPR007627">
    <property type="entry name" value="RNA_pol_sigma70_r2"/>
</dbReference>
<reference evidence="7 8" key="1">
    <citation type="submission" date="2016-11" db="EMBL/GenBank/DDBJ databases">
        <authorList>
            <person name="Jaros S."/>
            <person name="Januszkiewicz K."/>
            <person name="Wedrychowicz H."/>
        </authorList>
    </citation>
    <scope>NUCLEOTIDE SEQUENCE [LARGE SCALE GENOMIC DNA]</scope>
    <source>
        <strain evidence="7 8">DSM 25660</strain>
    </source>
</reference>
<keyword evidence="3" id="KW-0731">Sigma factor</keyword>
<evidence type="ECO:0000313" key="7">
    <source>
        <dbReference type="EMBL" id="SHF36955.1"/>
    </source>
</evidence>
<evidence type="ECO:0000256" key="1">
    <source>
        <dbReference type="ARBA" id="ARBA00010641"/>
    </source>
</evidence>
<comment type="similarity">
    <text evidence="1">Belongs to the sigma-70 factor family. ECF subfamily.</text>
</comment>
<dbReference type="GO" id="GO:0016987">
    <property type="term" value="F:sigma factor activity"/>
    <property type="evidence" value="ECO:0007669"/>
    <property type="project" value="UniProtKB-KW"/>
</dbReference>
<dbReference type="AlphaFoldDB" id="A0A1M5B3C8"/>
<keyword evidence="2" id="KW-0805">Transcription regulation</keyword>
<evidence type="ECO:0000256" key="4">
    <source>
        <dbReference type="ARBA" id="ARBA00023163"/>
    </source>
</evidence>
<dbReference type="SUPFAM" id="SSF88946">
    <property type="entry name" value="Sigma2 domain of RNA polymerase sigma factors"/>
    <property type="match status" value="1"/>
</dbReference>
<dbReference type="PANTHER" id="PTHR43133:SF46">
    <property type="entry name" value="RNA POLYMERASE SIGMA-70 FACTOR ECF SUBFAMILY"/>
    <property type="match status" value="1"/>
</dbReference>
<dbReference type="STRING" id="1124188.SAMN05444377_107106"/>
<dbReference type="Gene3D" id="1.10.10.10">
    <property type="entry name" value="Winged helix-like DNA-binding domain superfamily/Winged helix DNA-binding domain"/>
    <property type="match status" value="1"/>
</dbReference>
<evidence type="ECO:0000259" key="6">
    <source>
        <dbReference type="Pfam" id="PF08281"/>
    </source>
</evidence>
<accession>A0A1M5B3C8</accession>